<protein>
    <submittedName>
        <fullName evidence="1">Unnamed protein product</fullName>
    </submittedName>
</protein>
<name>A0A9W6YCP6_9STRA</name>
<evidence type="ECO:0000313" key="1">
    <source>
        <dbReference type="EMBL" id="GMF59074.1"/>
    </source>
</evidence>
<evidence type="ECO:0000313" key="2">
    <source>
        <dbReference type="Proteomes" id="UP001165121"/>
    </source>
</evidence>
<proteinExistence type="predicted"/>
<dbReference type="OrthoDB" id="140367at2759"/>
<dbReference type="AlphaFoldDB" id="A0A9W6YCP6"/>
<comment type="caution">
    <text evidence="1">The sequence shown here is derived from an EMBL/GenBank/DDBJ whole genome shotgun (WGS) entry which is preliminary data.</text>
</comment>
<gene>
    <name evidence="1" type="ORF">Pfra01_002549600</name>
</gene>
<dbReference type="Proteomes" id="UP001165121">
    <property type="component" value="Unassembled WGS sequence"/>
</dbReference>
<keyword evidence="2" id="KW-1185">Reference proteome</keyword>
<organism evidence="1 2">
    <name type="scientific">Phytophthora fragariaefolia</name>
    <dbReference type="NCBI Taxonomy" id="1490495"/>
    <lineage>
        <taxon>Eukaryota</taxon>
        <taxon>Sar</taxon>
        <taxon>Stramenopiles</taxon>
        <taxon>Oomycota</taxon>
        <taxon>Peronosporomycetes</taxon>
        <taxon>Peronosporales</taxon>
        <taxon>Peronosporaceae</taxon>
        <taxon>Phytophthora</taxon>
    </lineage>
</organism>
<reference evidence="1" key="1">
    <citation type="submission" date="2023-04" db="EMBL/GenBank/DDBJ databases">
        <title>Phytophthora fragariaefolia NBRC 109709.</title>
        <authorList>
            <person name="Ichikawa N."/>
            <person name="Sato H."/>
            <person name="Tonouchi N."/>
        </authorList>
    </citation>
    <scope>NUCLEOTIDE SEQUENCE</scope>
    <source>
        <strain evidence="1">NBRC 109709</strain>
    </source>
</reference>
<sequence>MLRSRMRTSFFRMSYEVQHCIGIDEVEVYLNGKSIITPSEFKQIWSNVRAMAELTTAEVEKHGTDMFLFPDDWESIKHATTSNANGDGYSNNSLAGNSSIALTTGGIEPTRSNTGFLRRVIS</sequence>
<dbReference type="EMBL" id="BSXT01004841">
    <property type="protein sequence ID" value="GMF59074.1"/>
    <property type="molecule type" value="Genomic_DNA"/>
</dbReference>
<accession>A0A9W6YCP6</accession>